<accession>A0AAW2EW28</accession>
<keyword evidence="1" id="KW-0812">Transmembrane</keyword>
<sequence length="179" mass="21380">MQTIDRRCESVVSSSEVFFFFFLYCYTGVRKSFFFILETVFVCMHIFYYRKIKRKINAKVKTFREIIHRRFTHSLNTLYNSRVTRNACNKCAASVASKRRSKDIEKYIYIFASQQIPFSTKNGSLFARHRIVDGLRLLKKKKKEIFLLPFFTLSFKLQKKIIHADLSVAMVFCCFFFPF</sequence>
<dbReference type="AlphaFoldDB" id="A0AAW2EW28"/>
<evidence type="ECO:0000313" key="3">
    <source>
        <dbReference type="Proteomes" id="UP001430953"/>
    </source>
</evidence>
<dbReference type="EMBL" id="JADYXP020000017">
    <property type="protein sequence ID" value="KAL0107327.1"/>
    <property type="molecule type" value="Genomic_DNA"/>
</dbReference>
<keyword evidence="1" id="KW-0472">Membrane</keyword>
<proteinExistence type="predicted"/>
<reference evidence="2 3" key="1">
    <citation type="submission" date="2023-03" db="EMBL/GenBank/DDBJ databases">
        <title>High recombination rates correlate with genetic variation in Cardiocondyla obscurior ants.</title>
        <authorList>
            <person name="Errbii M."/>
        </authorList>
    </citation>
    <scope>NUCLEOTIDE SEQUENCE [LARGE SCALE GENOMIC DNA]</scope>
    <source>
        <strain evidence="2">Alpha-2009</strain>
        <tissue evidence="2">Whole body</tissue>
    </source>
</reference>
<keyword evidence="1" id="KW-1133">Transmembrane helix</keyword>
<organism evidence="2 3">
    <name type="scientific">Cardiocondyla obscurior</name>
    <dbReference type="NCBI Taxonomy" id="286306"/>
    <lineage>
        <taxon>Eukaryota</taxon>
        <taxon>Metazoa</taxon>
        <taxon>Ecdysozoa</taxon>
        <taxon>Arthropoda</taxon>
        <taxon>Hexapoda</taxon>
        <taxon>Insecta</taxon>
        <taxon>Pterygota</taxon>
        <taxon>Neoptera</taxon>
        <taxon>Endopterygota</taxon>
        <taxon>Hymenoptera</taxon>
        <taxon>Apocrita</taxon>
        <taxon>Aculeata</taxon>
        <taxon>Formicoidea</taxon>
        <taxon>Formicidae</taxon>
        <taxon>Myrmicinae</taxon>
        <taxon>Cardiocondyla</taxon>
    </lineage>
</organism>
<keyword evidence="3" id="KW-1185">Reference proteome</keyword>
<feature type="transmembrane region" description="Helical" evidence="1">
    <location>
        <begin position="32"/>
        <end position="49"/>
    </location>
</feature>
<evidence type="ECO:0000313" key="2">
    <source>
        <dbReference type="EMBL" id="KAL0107327.1"/>
    </source>
</evidence>
<evidence type="ECO:0000256" key="1">
    <source>
        <dbReference type="SAM" id="Phobius"/>
    </source>
</evidence>
<protein>
    <submittedName>
        <fullName evidence="2">Uncharacterized protein</fullName>
    </submittedName>
</protein>
<gene>
    <name evidence="2" type="ORF">PUN28_015700</name>
</gene>
<name>A0AAW2EW28_9HYME</name>
<dbReference type="Proteomes" id="UP001430953">
    <property type="component" value="Unassembled WGS sequence"/>
</dbReference>
<comment type="caution">
    <text evidence="2">The sequence shown here is derived from an EMBL/GenBank/DDBJ whole genome shotgun (WGS) entry which is preliminary data.</text>
</comment>